<protein>
    <submittedName>
        <fullName evidence="3">DUF4328 domain-containing protein</fullName>
    </submittedName>
</protein>
<reference evidence="3 4" key="1">
    <citation type="submission" date="2024-06" db="EMBL/GenBank/DDBJ databases">
        <title>The Natural Products Discovery Center: Release of the First 8490 Sequenced Strains for Exploring Actinobacteria Biosynthetic Diversity.</title>
        <authorList>
            <person name="Kalkreuter E."/>
            <person name="Kautsar S.A."/>
            <person name="Yang D."/>
            <person name="Bader C.D."/>
            <person name="Teijaro C.N."/>
            <person name="Fluegel L."/>
            <person name="Davis C.M."/>
            <person name="Simpson J.R."/>
            <person name="Lauterbach L."/>
            <person name="Steele A.D."/>
            <person name="Gui C."/>
            <person name="Meng S."/>
            <person name="Li G."/>
            <person name="Viehrig K."/>
            <person name="Ye F."/>
            <person name="Su P."/>
            <person name="Kiefer A.F."/>
            <person name="Nichols A."/>
            <person name="Cepeda A.J."/>
            <person name="Yan W."/>
            <person name="Fan B."/>
            <person name="Jiang Y."/>
            <person name="Adhikari A."/>
            <person name="Zheng C.-J."/>
            <person name="Schuster L."/>
            <person name="Cowan T.M."/>
            <person name="Smanski M.J."/>
            <person name="Chevrette M.G."/>
            <person name="De Carvalho L.P.S."/>
            <person name="Shen B."/>
        </authorList>
    </citation>
    <scope>NUCLEOTIDE SEQUENCE [LARGE SCALE GENOMIC DNA]</scope>
    <source>
        <strain evidence="3 4">NPDC038104</strain>
    </source>
</reference>
<evidence type="ECO:0000259" key="2">
    <source>
        <dbReference type="Pfam" id="PF14219"/>
    </source>
</evidence>
<organism evidence="3 4">
    <name type="scientific">Streptomyces fragilis</name>
    <dbReference type="NCBI Taxonomy" id="67301"/>
    <lineage>
        <taxon>Bacteria</taxon>
        <taxon>Bacillati</taxon>
        <taxon>Actinomycetota</taxon>
        <taxon>Actinomycetes</taxon>
        <taxon>Kitasatosporales</taxon>
        <taxon>Streptomycetaceae</taxon>
        <taxon>Streptomyces</taxon>
    </lineage>
</organism>
<dbReference type="Pfam" id="PF14219">
    <property type="entry name" value="DUF4328"/>
    <property type="match status" value="1"/>
</dbReference>
<evidence type="ECO:0000313" key="4">
    <source>
        <dbReference type="Proteomes" id="UP001550850"/>
    </source>
</evidence>
<evidence type="ECO:0000313" key="3">
    <source>
        <dbReference type="EMBL" id="MEU3555053.1"/>
    </source>
</evidence>
<feature type="transmembrane region" description="Helical" evidence="1">
    <location>
        <begin position="111"/>
        <end position="131"/>
    </location>
</feature>
<comment type="caution">
    <text evidence="3">The sequence shown here is derived from an EMBL/GenBank/DDBJ whole genome shotgun (WGS) entry which is preliminary data.</text>
</comment>
<accession>A0ABV2YH50</accession>
<feature type="transmembrane region" description="Helical" evidence="1">
    <location>
        <begin position="194"/>
        <end position="217"/>
    </location>
</feature>
<evidence type="ECO:0000256" key="1">
    <source>
        <dbReference type="SAM" id="Phobius"/>
    </source>
</evidence>
<feature type="domain" description="DUF4328" evidence="2">
    <location>
        <begin position="71"/>
        <end position="219"/>
    </location>
</feature>
<gene>
    <name evidence="3" type="ORF">AB0E65_12690</name>
</gene>
<feature type="transmembrane region" description="Helical" evidence="1">
    <location>
        <begin position="82"/>
        <end position="99"/>
    </location>
</feature>
<dbReference type="RefSeq" id="WP_108954210.1">
    <property type="nucleotide sequence ID" value="NZ_BEVZ01000004.1"/>
</dbReference>
<feature type="transmembrane region" description="Helical" evidence="1">
    <location>
        <begin position="163"/>
        <end position="182"/>
    </location>
</feature>
<name>A0ABV2YH50_9ACTN</name>
<dbReference type="InterPro" id="IPR025565">
    <property type="entry name" value="DUF4328"/>
</dbReference>
<dbReference type="Proteomes" id="UP001550850">
    <property type="component" value="Unassembled WGS sequence"/>
</dbReference>
<keyword evidence="1" id="KW-0812">Transmembrane</keyword>
<sequence>MSAPGALRPPVVPRGARPASRGPLVVLTVLLAAAALSDLFAVHAGVRLLTLLGGDQGFVAVPVDELRSAHELYGTTAGRLQAAAHLLCAVAFLVWFVAMRRAAGPLAPDRFRNGPGWALAAWFVPVANLVLPHRVAVDMWRACSPTPSEERTPPRTPLWPVHLWWGLFLGAVLIGRCGAAGLDLADTLQRTRTAVALSTASDLLAVASAASAAYFAVRLTAMHRAKASR</sequence>
<proteinExistence type="predicted"/>
<keyword evidence="4" id="KW-1185">Reference proteome</keyword>
<dbReference type="EMBL" id="JBEZUR010000015">
    <property type="protein sequence ID" value="MEU3555053.1"/>
    <property type="molecule type" value="Genomic_DNA"/>
</dbReference>
<keyword evidence="1" id="KW-0472">Membrane</keyword>
<feature type="transmembrane region" description="Helical" evidence="1">
    <location>
        <begin position="24"/>
        <end position="46"/>
    </location>
</feature>
<keyword evidence="1" id="KW-1133">Transmembrane helix</keyword>